<proteinExistence type="evidence at transcript level"/>
<evidence type="ECO:0000313" key="2">
    <source>
        <dbReference type="EMBL" id="BAJ99981.1"/>
    </source>
</evidence>
<organism evidence="2">
    <name type="scientific">Hordeum vulgare subsp. vulgare</name>
    <name type="common">Domesticated barley</name>
    <dbReference type="NCBI Taxonomy" id="112509"/>
    <lineage>
        <taxon>Eukaryota</taxon>
        <taxon>Viridiplantae</taxon>
        <taxon>Streptophyta</taxon>
        <taxon>Embryophyta</taxon>
        <taxon>Tracheophyta</taxon>
        <taxon>Spermatophyta</taxon>
        <taxon>Magnoliopsida</taxon>
        <taxon>Liliopsida</taxon>
        <taxon>Poales</taxon>
        <taxon>Poaceae</taxon>
        <taxon>BOP clade</taxon>
        <taxon>Pooideae</taxon>
        <taxon>Triticodae</taxon>
        <taxon>Triticeae</taxon>
        <taxon>Hordeinae</taxon>
        <taxon>Hordeum</taxon>
    </lineage>
</organism>
<evidence type="ECO:0000256" key="1">
    <source>
        <dbReference type="SAM" id="MobiDB-lite"/>
    </source>
</evidence>
<dbReference type="EMBL" id="AK368778">
    <property type="protein sequence ID" value="BAJ99981.1"/>
    <property type="molecule type" value="mRNA"/>
</dbReference>
<dbReference type="AlphaFoldDB" id="F2DY10"/>
<feature type="compositionally biased region" description="Low complexity" evidence="1">
    <location>
        <begin position="18"/>
        <end position="28"/>
    </location>
</feature>
<reference evidence="2" key="1">
    <citation type="journal article" date="2011" name="Plant Physiol.">
        <title>Comprehensive sequence analysis of 24,783 barley full-length cDNAs derived from 12 clone libraries.</title>
        <authorList>
            <person name="Matsumoto T."/>
            <person name="Tanaka T."/>
            <person name="Sakai H."/>
            <person name="Amano N."/>
            <person name="Kanamori H."/>
            <person name="Kurita K."/>
            <person name="Kikuta A."/>
            <person name="Kamiya K."/>
            <person name="Yamamoto M."/>
            <person name="Ikawa H."/>
            <person name="Fujii N."/>
            <person name="Hori K."/>
            <person name="Itoh T."/>
            <person name="Sato K."/>
        </authorList>
    </citation>
    <scope>NUCLEOTIDE SEQUENCE</scope>
    <source>
        <tissue evidence="2">Shoot and root</tissue>
    </source>
</reference>
<protein>
    <submittedName>
        <fullName evidence="2">Predicted protein</fullName>
    </submittedName>
</protein>
<feature type="region of interest" description="Disordered" evidence="1">
    <location>
        <begin position="1"/>
        <end position="41"/>
    </location>
</feature>
<name>F2DY10_HORVV</name>
<accession>F2DY10</accession>
<sequence>MVPLLAPRSLLHRHRRAAPASSPRTGASGSSGSGLGLDQLHGCGSKEAEEVLGGEGASSREEEGHRQWACVDHLAVVGDVDAGQPRSRRGSGCRPPEITTFVFYQAAASVRWGRWECCGRPDPVNERFVFLLLYE</sequence>